<name>A0A0F9TER8_9ZZZZ</name>
<dbReference type="Gene3D" id="3.40.50.300">
    <property type="entry name" value="P-loop containing nucleotide triphosphate hydrolases"/>
    <property type="match status" value="1"/>
</dbReference>
<dbReference type="EMBL" id="LAZR01000243">
    <property type="protein sequence ID" value="KKN79705.1"/>
    <property type="molecule type" value="Genomic_DNA"/>
</dbReference>
<evidence type="ECO:0000313" key="2">
    <source>
        <dbReference type="EMBL" id="KKN79705.1"/>
    </source>
</evidence>
<dbReference type="SUPFAM" id="SSF52540">
    <property type="entry name" value="P-loop containing nucleoside triphosphate hydrolases"/>
    <property type="match status" value="1"/>
</dbReference>
<dbReference type="AlphaFoldDB" id="A0A0F9TER8"/>
<proteinExistence type="predicted"/>
<comment type="caution">
    <text evidence="2">The sequence shown here is derived from an EMBL/GenBank/DDBJ whole genome shotgun (WGS) entry which is preliminary data.</text>
</comment>
<dbReference type="InterPro" id="IPR015330">
    <property type="entry name" value="DNA_primase/pol_bifunc_N"/>
</dbReference>
<accession>A0A0F9TER8</accession>
<dbReference type="Pfam" id="PF09250">
    <property type="entry name" value="Prim-Pol"/>
    <property type="match status" value="1"/>
</dbReference>
<evidence type="ECO:0000259" key="1">
    <source>
        <dbReference type="Pfam" id="PF09250"/>
    </source>
</evidence>
<protein>
    <recommendedName>
        <fullName evidence="1">DNA primase/polymerase bifunctional N-terminal domain-containing protein</fullName>
    </recommendedName>
</protein>
<sequence length="681" mass="77153">MSYSREELADNKDLAIILLLEDKSPMQKISKENYVRVSDDQIKAHKYGFGLLAGERSKYGDALAEIIDIDLKYSLDGTLWKDYKAEIQAAAPGLLKKLVIHKTINSGFHFLYRCQFIEGNKKLAKRRDDGPSKTKVLIETRGEGGYVVVPPSKGYEVMNNSMLDLPEISVQEREVLFSCAKIFNETDDSELRTELASDRRMYNRQATRHEDNNPFEEYNKRGDVLRLLTDHGWSVAKEKGTKKLLKRPGETSNNYGADLDIIDGIYMFHVYTSSTQFQVDKTYSPSQIFTMLECDDDWTIAARKLRKDGYIKTPGKRRDIADVEFIQRPDNEIEATLKEARITSSTDVPPMYELIGINDTLVLSRGNVVGLSGAVKAGKSAIINLLLSKSINAKCEGFPTINVKENRGGKPVVHIDTEQSKSKHKENIMKWILPRTGFKETPPFFHSYNFRSYTVQQSREMLVWLLAKLYKEHGGIHMVLIDGISEFVRSPNDEEGCFTLVKLLMELSSQYDTGIVVVIHTNPTYENTTKERGHLGSELQRKAESMLGIVNDVANPKISIMNARWLRNGDKVDFGEIHYSFDSELMRHEQVGIQGEADEFTRLKAISQKIRNNTSITEARQMIVRGANVTTTKAKSMINNMKDLGLIEIQNNYIFRIDLTPIADGDNDNPGVEEEKGSAPF</sequence>
<reference evidence="2" key="1">
    <citation type="journal article" date="2015" name="Nature">
        <title>Complex archaea that bridge the gap between prokaryotes and eukaryotes.</title>
        <authorList>
            <person name="Spang A."/>
            <person name="Saw J.H."/>
            <person name="Jorgensen S.L."/>
            <person name="Zaremba-Niedzwiedzka K."/>
            <person name="Martijn J."/>
            <person name="Lind A.E."/>
            <person name="van Eijk R."/>
            <person name="Schleper C."/>
            <person name="Guy L."/>
            <person name="Ettema T.J."/>
        </authorList>
    </citation>
    <scope>NUCLEOTIDE SEQUENCE</scope>
</reference>
<dbReference type="SUPFAM" id="SSF56747">
    <property type="entry name" value="Prim-pol domain"/>
    <property type="match status" value="1"/>
</dbReference>
<organism evidence="2">
    <name type="scientific">marine sediment metagenome</name>
    <dbReference type="NCBI Taxonomy" id="412755"/>
    <lineage>
        <taxon>unclassified sequences</taxon>
        <taxon>metagenomes</taxon>
        <taxon>ecological metagenomes</taxon>
    </lineage>
</organism>
<dbReference type="InterPro" id="IPR027417">
    <property type="entry name" value="P-loop_NTPase"/>
</dbReference>
<gene>
    <name evidence="2" type="ORF">LCGC14_0337270</name>
</gene>
<feature type="domain" description="DNA primase/polymerase bifunctional N-terminal" evidence="1">
    <location>
        <begin position="45"/>
        <end position="160"/>
    </location>
</feature>